<dbReference type="AlphaFoldDB" id="A0A0D5ZBT2"/>
<evidence type="ECO:0000313" key="1">
    <source>
        <dbReference type="EMBL" id="AKA44235.1"/>
    </source>
</evidence>
<dbReference type="EMBL" id="CP002213">
    <property type="protein sequence ID" value="AKA44235.1"/>
    <property type="molecule type" value="Genomic_DNA"/>
</dbReference>
<evidence type="ECO:0000313" key="2">
    <source>
        <dbReference type="Proteomes" id="UP000006868"/>
    </source>
</evidence>
<evidence type="ECO:0008006" key="3">
    <source>
        <dbReference type="Google" id="ProtNLM"/>
    </source>
</evidence>
<dbReference type="OrthoDB" id="2642715at2"/>
<accession>A0A0D5ZBT2</accession>
<name>A0A0D5ZBT2_PAEPS</name>
<sequence length="68" mass="7781">MLASLQGKEVTIHFIDGTNVCDGILDQIDDKFVKYLTQYQTFVIPITSIRTVSIDIKERQRHRVGFAP</sequence>
<protein>
    <recommendedName>
        <fullName evidence="3">DUF2642 domain-containing protein</fullName>
    </recommendedName>
</protein>
<dbReference type="STRING" id="1406.LK13_24105"/>
<dbReference type="PATRIC" id="fig|886882.15.peg.2493"/>
<dbReference type="HOGENOM" id="CLU_2790074_0_0_9"/>
<dbReference type="RefSeq" id="WP_043885946.1">
    <property type="nucleotide sequence ID" value="NC_014622.2"/>
</dbReference>
<reference evidence="1 2" key="1">
    <citation type="journal article" date="2011" name="J. Bacteriol.">
        <title>Complete genome sequence of Paenibacillus polymyxa SC2, a strain of plant growth-promoting Rhizobacterium with broad-spectrum antimicrobial activity.</title>
        <authorList>
            <person name="Ma M."/>
            <person name="Wang C."/>
            <person name="Ding Y."/>
            <person name="Li L."/>
            <person name="Shen D."/>
            <person name="Jiang X."/>
            <person name="Guan D."/>
            <person name="Cao F."/>
            <person name="Chen H."/>
            <person name="Feng R."/>
            <person name="Wang X."/>
            <person name="Ge Y."/>
            <person name="Yao L."/>
            <person name="Bing X."/>
            <person name="Yang X."/>
            <person name="Li J."/>
            <person name="Du B."/>
        </authorList>
    </citation>
    <scope>NUCLEOTIDE SEQUENCE [LARGE SCALE GENOMIC DNA]</scope>
    <source>
        <strain evidence="1 2">SC2</strain>
    </source>
</reference>
<dbReference type="KEGG" id="ppm:PPSC2_11780"/>
<gene>
    <name evidence="1" type="ORF">PPSC2_11780</name>
</gene>
<dbReference type="Proteomes" id="UP000006868">
    <property type="component" value="Chromosome"/>
</dbReference>
<organism evidence="1 2">
    <name type="scientific">Paenibacillus polymyxa (strain SC2)</name>
    <name type="common">Bacillus polymyxa</name>
    <dbReference type="NCBI Taxonomy" id="886882"/>
    <lineage>
        <taxon>Bacteria</taxon>
        <taxon>Bacillati</taxon>
        <taxon>Bacillota</taxon>
        <taxon>Bacilli</taxon>
        <taxon>Bacillales</taxon>
        <taxon>Paenibacillaceae</taxon>
        <taxon>Paenibacillus</taxon>
    </lineage>
</organism>
<proteinExistence type="predicted"/>